<protein>
    <submittedName>
        <fullName evidence="2">Uncharacterized protein</fullName>
    </submittedName>
</protein>
<evidence type="ECO:0000313" key="2">
    <source>
        <dbReference type="EMBL" id="EKB47303.1"/>
    </source>
</evidence>
<dbReference type="Proteomes" id="UP000004478">
    <property type="component" value="Unassembled WGS sequence"/>
</dbReference>
<dbReference type="PROSITE" id="PS51257">
    <property type="entry name" value="PROKAR_LIPOPROTEIN"/>
    <property type="match status" value="1"/>
</dbReference>
<sequence>MKNLMTKSKSILVLGVATMMLFSCEMTEPMAPAERTMEAEEMMAGSAFNLSGFGMGMENTRSYADADCSVDCIEAGSGEYFVMADSKSSSVGGGQNVNTKEVSYRAYNTETHFIVEVDYDIISGRSNAEADITITIDGDQKFIGKVAKGSTVSHSIALPSGWKACDEINFSILQEELGTPITFDENYSLFAVCEEACDNSLSYVDNGDGSYTFSFTPRSSMTDAHLVFTFAQGVTVGGDLASWDGAGVTRQKTMNLSAMATYEWTVELEANCPGTGQPRANLWTDFTVNSESKKCDLENIVISCR</sequence>
<gene>
    <name evidence="2" type="ORF">B879_04096</name>
</gene>
<feature type="signal peptide" evidence="1">
    <location>
        <begin position="1"/>
        <end position="25"/>
    </location>
</feature>
<comment type="caution">
    <text evidence="2">The sequence shown here is derived from an EMBL/GenBank/DDBJ whole genome shotgun (WGS) entry which is preliminary data.</text>
</comment>
<dbReference type="RefSeq" id="WP_009187114.1">
    <property type="nucleotide sequence ID" value="NZ_AMGM01000154.1"/>
</dbReference>
<evidence type="ECO:0000313" key="3">
    <source>
        <dbReference type="Proteomes" id="UP000004478"/>
    </source>
</evidence>
<name>K1LAA2_CECL9</name>
<reference evidence="2 3" key="1">
    <citation type="journal article" date="2012" name="J. Bacteriol.">
        <title>Draft Genome Sequence of Cecembia lonarensis Strain LW9T, Isolated from Lonar Lake, a Haloalkaline Lake in India.</title>
        <authorList>
            <person name="Shivaji S."/>
            <person name="Ara S."/>
            <person name="Singh A."/>
            <person name="Pinnaka A.K."/>
        </authorList>
    </citation>
    <scope>NUCLEOTIDE SEQUENCE [LARGE SCALE GENOMIC DNA]</scope>
    <source>
        <strain evidence="2 3">LW9</strain>
    </source>
</reference>
<keyword evidence="3" id="KW-1185">Reference proteome</keyword>
<proteinExistence type="predicted"/>
<evidence type="ECO:0000256" key="1">
    <source>
        <dbReference type="SAM" id="SignalP"/>
    </source>
</evidence>
<dbReference type="EMBL" id="AMGM01000154">
    <property type="protein sequence ID" value="EKB47303.1"/>
    <property type="molecule type" value="Genomic_DNA"/>
</dbReference>
<organism evidence="2 3">
    <name type="scientific">Cecembia lonarensis (strain CCUG 58316 / KCTC 22772 / LW9)</name>
    <dbReference type="NCBI Taxonomy" id="1225176"/>
    <lineage>
        <taxon>Bacteria</taxon>
        <taxon>Pseudomonadati</taxon>
        <taxon>Bacteroidota</taxon>
        <taxon>Cytophagia</taxon>
        <taxon>Cytophagales</taxon>
        <taxon>Cyclobacteriaceae</taxon>
        <taxon>Cecembia</taxon>
    </lineage>
</organism>
<feature type="chain" id="PRO_5003850654" evidence="1">
    <location>
        <begin position="26"/>
        <end position="305"/>
    </location>
</feature>
<accession>K1LAA2</accession>
<keyword evidence="1" id="KW-0732">Signal</keyword>
<dbReference type="OrthoDB" id="823957at2"/>
<dbReference type="AlphaFoldDB" id="K1LAA2"/>